<comment type="caution">
    <text evidence="1">The sequence shown here is derived from an EMBL/GenBank/DDBJ whole genome shotgun (WGS) entry which is preliminary data.</text>
</comment>
<dbReference type="EMBL" id="BPLR01008239">
    <property type="protein sequence ID" value="GIY23155.1"/>
    <property type="molecule type" value="Genomic_DNA"/>
</dbReference>
<accession>A0AAV4RNZ0</accession>
<dbReference type="Proteomes" id="UP001054945">
    <property type="component" value="Unassembled WGS sequence"/>
</dbReference>
<keyword evidence="2" id="KW-1185">Reference proteome</keyword>
<evidence type="ECO:0000313" key="2">
    <source>
        <dbReference type="Proteomes" id="UP001054945"/>
    </source>
</evidence>
<protein>
    <submittedName>
        <fullName evidence="1">Uncharacterized protein</fullName>
    </submittedName>
</protein>
<organism evidence="1 2">
    <name type="scientific">Caerostris extrusa</name>
    <name type="common">Bark spider</name>
    <name type="synonym">Caerostris bankana</name>
    <dbReference type="NCBI Taxonomy" id="172846"/>
    <lineage>
        <taxon>Eukaryota</taxon>
        <taxon>Metazoa</taxon>
        <taxon>Ecdysozoa</taxon>
        <taxon>Arthropoda</taxon>
        <taxon>Chelicerata</taxon>
        <taxon>Arachnida</taxon>
        <taxon>Araneae</taxon>
        <taxon>Araneomorphae</taxon>
        <taxon>Entelegynae</taxon>
        <taxon>Araneoidea</taxon>
        <taxon>Araneidae</taxon>
        <taxon>Caerostris</taxon>
    </lineage>
</organism>
<sequence>MHNSHLTFRSRLKSINTPLQIKNVTINRIISKWPISINPKTYTTPTFSAVGNCKRLSGGEFCCQSLTVTFLLSGAQEWTLSRFRRHPRGFGGTCYPLPPKSLLSCFLETRT</sequence>
<proteinExistence type="predicted"/>
<evidence type="ECO:0000313" key="1">
    <source>
        <dbReference type="EMBL" id="GIY23155.1"/>
    </source>
</evidence>
<dbReference type="AlphaFoldDB" id="A0AAV4RNZ0"/>
<name>A0AAV4RNZ0_CAEEX</name>
<gene>
    <name evidence="1" type="ORF">CEXT_161751</name>
</gene>
<reference evidence="1 2" key="1">
    <citation type="submission" date="2021-06" db="EMBL/GenBank/DDBJ databases">
        <title>Caerostris extrusa draft genome.</title>
        <authorList>
            <person name="Kono N."/>
            <person name="Arakawa K."/>
        </authorList>
    </citation>
    <scope>NUCLEOTIDE SEQUENCE [LARGE SCALE GENOMIC DNA]</scope>
</reference>